<dbReference type="Gene3D" id="1.20.58.320">
    <property type="entry name" value="TPR-like"/>
    <property type="match status" value="1"/>
</dbReference>
<dbReference type="Gene3D" id="1.25.40.10">
    <property type="entry name" value="Tetratricopeptide repeat domain"/>
    <property type="match status" value="1"/>
</dbReference>
<sequence length="197" mass="22700">MSFVPRAPRQWFNTALLADLWQWWFKDVPGRYDVALPEGTMKRWFRPSPDVDEYCRLHFGQAVEEAGTLDILEIRSTISTPSEAIAAVILLDQVTRDIYRGDQAVKLCILAAYRDFDPKVLSLAKYYLAKPFDYGNRSLHTHFYKSCFLYMPLMHSEDISDHDHLSALLAAREALCESDAETADVRLLSHFAAEHRE</sequence>
<gene>
    <name evidence="1" type="ORF">EHS25_004199</name>
</gene>
<name>A0A427YTM8_9TREE</name>
<organism evidence="1 2">
    <name type="scientific">Saitozyma podzolica</name>
    <dbReference type="NCBI Taxonomy" id="1890683"/>
    <lineage>
        <taxon>Eukaryota</taxon>
        <taxon>Fungi</taxon>
        <taxon>Dikarya</taxon>
        <taxon>Basidiomycota</taxon>
        <taxon>Agaricomycotina</taxon>
        <taxon>Tremellomycetes</taxon>
        <taxon>Tremellales</taxon>
        <taxon>Trimorphomycetaceae</taxon>
        <taxon>Saitozyma</taxon>
    </lineage>
</organism>
<dbReference type="EMBL" id="RSCD01000002">
    <property type="protein sequence ID" value="RSH94396.1"/>
    <property type="molecule type" value="Genomic_DNA"/>
</dbReference>
<evidence type="ECO:0000313" key="1">
    <source>
        <dbReference type="EMBL" id="RSH94396.1"/>
    </source>
</evidence>
<dbReference type="STRING" id="1890683.A0A427YTM8"/>
<evidence type="ECO:0000313" key="2">
    <source>
        <dbReference type="Proteomes" id="UP000279259"/>
    </source>
</evidence>
<dbReference type="InterPro" id="IPR011990">
    <property type="entry name" value="TPR-like_helical_dom_sf"/>
</dbReference>
<accession>A0A427YTM8</accession>
<dbReference type="Proteomes" id="UP000279259">
    <property type="component" value="Unassembled WGS sequence"/>
</dbReference>
<reference evidence="1 2" key="1">
    <citation type="submission" date="2018-11" db="EMBL/GenBank/DDBJ databases">
        <title>Genome sequence of Saitozyma podzolica DSM 27192.</title>
        <authorList>
            <person name="Aliyu H."/>
            <person name="Gorte O."/>
            <person name="Ochsenreither K."/>
        </authorList>
    </citation>
    <scope>NUCLEOTIDE SEQUENCE [LARGE SCALE GENOMIC DNA]</scope>
    <source>
        <strain evidence="1 2">DSM 27192</strain>
    </source>
</reference>
<dbReference type="OrthoDB" id="2594351at2759"/>
<comment type="caution">
    <text evidence="1">The sequence shown here is derived from an EMBL/GenBank/DDBJ whole genome shotgun (WGS) entry which is preliminary data.</text>
</comment>
<dbReference type="Pfam" id="PF06041">
    <property type="entry name" value="DUF924"/>
    <property type="match status" value="1"/>
</dbReference>
<protein>
    <submittedName>
        <fullName evidence="1">Uncharacterized protein</fullName>
    </submittedName>
</protein>
<proteinExistence type="predicted"/>
<dbReference type="InterPro" id="IPR010323">
    <property type="entry name" value="DUF924"/>
</dbReference>
<dbReference type="AlphaFoldDB" id="A0A427YTM8"/>
<keyword evidence="2" id="KW-1185">Reference proteome</keyword>
<dbReference type="SUPFAM" id="SSF48452">
    <property type="entry name" value="TPR-like"/>
    <property type="match status" value="1"/>
</dbReference>